<accession>A0A914YKZ6</accession>
<feature type="signal peptide" evidence="1">
    <location>
        <begin position="1"/>
        <end position="21"/>
    </location>
</feature>
<organism evidence="2 3">
    <name type="scientific">Panagrolaimus superbus</name>
    <dbReference type="NCBI Taxonomy" id="310955"/>
    <lineage>
        <taxon>Eukaryota</taxon>
        <taxon>Metazoa</taxon>
        <taxon>Ecdysozoa</taxon>
        <taxon>Nematoda</taxon>
        <taxon>Chromadorea</taxon>
        <taxon>Rhabditida</taxon>
        <taxon>Tylenchina</taxon>
        <taxon>Panagrolaimomorpha</taxon>
        <taxon>Panagrolaimoidea</taxon>
        <taxon>Panagrolaimidae</taxon>
        <taxon>Panagrolaimus</taxon>
    </lineage>
</organism>
<proteinExistence type="predicted"/>
<name>A0A914YKZ6_9BILA</name>
<sequence>MKSSVLLLSFCFVFIIQLSWQASVPMEPGNMEGNVLSVEEASKQKRDFWSRLRDKVTDKVIDSVVKRNVESEDNIAVDNLHKQLKVNDKLEKPFSVDEMTEKQKRDFWSRLRDKVTDKVIDSVVKRNAPNIVADNLHKRLPAIGKNNDFKFILNSAFR</sequence>
<protein>
    <submittedName>
        <fullName evidence="3">Uncharacterized protein</fullName>
    </submittedName>
</protein>
<dbReference type="WBParaSite" id="PSU_v2.g20020.t1">
    <property type="protein sequence ID" value="PSU_v2.g20020.t1"/>
    <property type="gene ID" value="PSU_v2.g20020"/>
</dbReference>
<evidence type="ECO:0000256" key="1">
    <source>
        <dbReference type="SAM" id="SignalP"/>
    </source>
</evidence>
<dbReference type="Proteomes" id="UP000887577">
    <property type="component" value="Unplaced"/>
</dbReference>
<feature type="chain" id="PRO_5036757945" evidence="1">
    <location>
        <begin position="22"/>
        <end position="158"/>
    </location>
</feature>
<dbReference type="AlphaFoldDB" id="A0A914YKZ6"/>
<evidence type="ECO:0000313" key="2">
    <source>
        <dbReference type="Proteomes" id="UP000887577"/>
    </source>
</evidence>
<keyword evidence="2" id="KW-1185">Reference proteome</keyword>
<keyword evidence="1" id="KW-0732">Signal</keyword>
<reference evidence="3" key="1">
    <citation type="submission" date="2022-11" db="UniProtKB">
        <authorList>
            <consortium name="WormBaseParasite"/>
        </authorList>
    </citation>
    <scope>IDENTIFICATION</scope>
</reference>
<evidence type="ECO:0000313" key="3">
    <source>
        <dbReference type="WBParaSite" id="PSU_v2.g20020.t1"/>
    </source>
</evidence>